<keyword evidence="5 7" id="KW-0804">Transcription</keyword>
<comment type="function">
    <text evidence="7">Component of the sequence-specific heterotrimeric transcription factor (NF-Y) which specifically recognizes a 5'-CCAAT-3' box motif found in the promoters of its target genes.</text>
</comment>
<sequence>MNIQQITRKPPIPIQADQIHPTFQSSFFCPETTEEQRVAVEAQSNGQPQETDQQQDQQQHTRYDIAYANLTPPNQTVVVDPSLQTDPTKSSGSFGAVNYHPPYSLIMSPSPHQYVIGTSSTPPAATSGMDEQEEPLYVNAKQYHRILKRRAARAKLEAENKIQRGRKKYLHESRHKHAMRRPRGPGGRFLTAAEIAELDRQKKEESSSQSQDTQQQNGSGEPLNQIIPTVENGIKQEVHK</sequence>
<dbReference type="GO" id="GO:0016602">
    <property type="term" value="C:CCAAT-binding factor complex"/>
    <property type="evidence" value="ECO:0007669"/>
    <property type="project" value="InterPro"/>
</dbReference>
<feature type="region of interest" description="Disordered" evidence="8">
    <location>
        <begin position="162"/>
        <end position="240"/>
    </location>
</feature>
<name>A0A915YXB2_9GLOM</name>
<dbReference type="Pfam" id="PF02045">
    <property type="entry name" value="CBFB_NFYA"/>
    <property type="match status" value="1"/>
</dbReference>
<dbReference type="SMART" id="SM00521">
    <property type="entry name" value="CBF"/>
    <property type="match status" value="1"/>
</dbReference>
<feature type="compositionally biased region" description="Low complexity" evidence="8">
    <location>
        <begin position="207"/>
        <end position="219"/>
    </location>
</feature>
<dbReference type="EMBL" id="CAGKOT010000008">
    <property type="protein sequence ID" value="CAB5352025.1"/>
    <property type="molecule type" value="Genomic_DNA"/>
</dbReference>
<reference evidence="9" key="1">
    <citation type="submission" date="2020-05" db="EMBL/GenBank/DDBJ databases">
        <authorList>
            <person name="Rincon C."/>
            <person name="Sanders R I."/>
            <person name="Robbins C."/>
            <person name="Chaturvedi A."/>
        </authorList>
    </citation>
    <scope>NUCLEOTIDE SEQUENCE</scope>
    <source>
        <strain evidence="9">CHB12</strain>
    </source>
</reference>
<dbReference type="InterPro" id="IPR018362">
    <property type="entry name" value="CCAAT-binding_factor_CS"/>
</dbReference>
<dbReference type="OrthoDB" id="1097733at2759"/>
<feature type="region of interest" description="Disordered" evidence="8">
    <location>
        <begin position="33"/>
        <end position="59"/>
    </location>
</feature>
<dbReference type="Proteomes" id="UP000684084">
    <property type="component" value="Unassembled WGS sequence"/>
</dbReference>
<dbReference type="VEuPathDB" id="FungiDB:RhiirFUN_025610"/>
<evidence type="ECO:0000256" key="5">
    <source>
        <dbReference type="ARBA" id="ARBA00023163"/>
    </source>
</evidence>
<keyword evidence="2 7" id="KW-0805">Transcription regulation</keyword>
<gene>
    <name evidence="9" type="ORF">CHRIB12_LOCUS5338</name>
</gene>
<dbReference type="GO" id="GO:0003677">
    <property type="term" value="F:DNA binding"/>
    <property type="evidence" value="ECO:0007669"/>
    <property type="project" value="UniProtKB-KW"/>
</dbReference>
<comment type="similarity">
    <text evidence="7">Belongs to the NFYA/HAP2 subunit family.</text>
</comment>
<dbReference type="GO" id="GO:0003700">
    <property type="term" value="F:DNA-binding transcription factor activity"/>
    <property type="evidence" value="ECO:0007669"/>
    <property type="project" value="UniProtKB-UniRule"/>
</dbReference>
<keyword evidence="4" id="KW-0010">Activator</keyword>
<evidence type="ECO:0000313" key="10">
    <source>
        <dbReference type="Proteomes" id="UP000684084"/>
    </source>
</evidence>
<evidence type="ECO:0000256" key="1">
    <source>
        <dbReference type="ARBA" id="ARBA00004123"/>
    </source>
</evidence>
<dbReference type="PROSITE" id="PS51152">
    <property type="entry name" value="NFYA_HAP2_2"/>
    <property type="match status" value="1"/>
</dbReference>
<organism evidence="9 10">
    <name type="scientific">Rhizophagus irregularis</name>
    <dbReference type="NCBI Taxonomy" id="588596"/>
    <lineage>
        <taxon>Eukaryota</taxon>
        <taxon>Fungi</taxon>
        <taxon>Fungi incertae sedis</taxon>
        <taxon>Mucoromycota</taxon>
        <taxon>Glomeromycotina</taxon>
        <taxon>Glomeromycetes</taxon>
        <taxon>Glomerales</taxon>
        <taxon>Glomeraceae</taxon>
        <taxon>Rhizophagus</taxon>
    </lineage>
</organism>
<dbReference type="InterPro" id="IPR001289">
    <property type="entry name" value="NFYA"/>
</dbReference>
<keyword evidence="6 7" id="KW-0539">Nucleus</keyword>
<evidence type="ECO:0000256" key="6">
    <source>
        <dbReference type="ARBA" id="ARBA00023242"/>
    </source>
</evidence>
<evidence type="ECO:0000256" key="7">
    <source>
        <dbReference type="RuleBase" id="RU367155"/>
    </source>
</evidence>
<evidence type="ECO:0000256" key="3">
    <source>
        <dbReference type="ARBA" id="ARBA00023125"/>
    </source>
</evidence>
<feature type="compositionally biased region" description="Low complexity" evidence="8">
    <location>
        <begin position="47"/>
        <end position="58"/>
    </location>
</feature>
<dbReference type="PANTHER" id="PTHR12632">
    <property type="entry name" value="TRANSCRIPTION FACTOR NF-Y ALPHA-RELATED"/>
    <property type="match status" value="1"/>
</dbReference>
<evidence type="ECO:0000256" key="2">
    <source>
        <dbReference type="ARBA" id="ARBA00023015"/>
    </source>
</evidence>
<proteinExistence type="inferred from homology"/>
<feature type="compositionally biased region" description="Basic and acidic residues" evidence="8">
    <location>
        <begin position="197"/>
        <end position="206"/>
    </location>
</feature>
<dbReference type="PRINTS" id="PR00616">
    <property type="entry name" value="CCAATSUBUNTB"/>
</dbReference>
<dbReference type="AlphaFoldDB" id="A0A915YXB2"/>
<feature type="compositionally biased region" description="Basic residues" evidence="8">
    <location>
        <begin position="163"/>
        <end position="183"/>
    </location>
</feature>
<keyword evidence="3 7" id="KW-0238">DNA-binding</keyword>
<dbReference type="Gene3D" id="6.10.250.2430">
    <property type="match status" value="1"/>
</dbReference>
<evidence type="ECO:0000256" key="8">
    <source>
        <dbReference type="SAM" id="MobiDB-lite"/>
    </source>
</evidence>
<evidence type="ECO:0000256" key="4">
    <source>
        <dbReference type="ARBA" id="ARBA00023159"/>
    </source>
</evidence>
<protein>
    <recommendedName>
        <fullName evidence="7">Transcriptional activator HAP2</fullName>
    </recommendedName>
</protein>
<comment type="subcellular location">
    <subcellularLocation>
        <location evidence="1 7">Nucleus</location>
    </subcellularLocation>
</comment>
<comment type="caution">
    <text evidence="9">The sequence shown here is derived from an EMBL/GenBank/DDBJ whole genome shotgun (WGS) entry which is preliminary data.</text>
</comment>
<accession>A0A915YXB2</accession>
<dbReference type="PROSITE" id="PS00686">
    <property type="entry name" value="NFYA_HAP2_1"/>
    <property type="match status" value="1"/>
</dbReference>
<evidence type="ECO:0000313" key="9">
    <source>
        <dbReference type="EMBL" id="CAB5352025.1"/>
    </source>
</evidence>
<comment type="subunit">
    <text evidence="7">Heterotrimer.</text>
</comment>